<evidence type="ECO:0000313" key="3">
    <source>
        <dbReference type="Proteomes" id="UP000756132"/>
    </source>
</evidence>
<evidence type="ECO:0000313" key="2">
    <source>
        <dbReference type="EMBL" id="UJO24649.1"/>
    </source>
</evidence>
<accession>A0A9Q8PLM7</accession>
<dbReference type="OrthoDB" id="8119704at2759"/>
<dbReference type="PANTHER" id="PTHR43798:SF33">
    <property type="entry name" value="HYDROLASE, PUTATIVE (AFU_ORTHOLOGUE AFUA_2G14860)-RELATED"/>
    <property type="match status" value="1"/>
</dbReference>
<dbReference type="EMBL" id="CP090174">
    <property type="protein sequence ID" value="UJO24649.1"/>
    <property type="molecule type" value="Genomic_DNA"/>
</dbReference>
<dbReference type="AlphaFoldDB" id="A0A9Q8PLM7"/>
<protein>
    <submittedName>
        <fullName evidence="2">AB hydrolase superfamily protein</fullName>
    </submittedName>
</protein>
<organism evidence="2 3">
    <name type="scientific">Passalora fulva</name>
    <name type="common">Tomato leaf mold</name>
    <name type="synonym">Cladosporium fulvum</name>
    <dbReference type="NCBI Taxonomy" id="5499"/>
    <lineage>
        <taxon>Eukaryota</taxon>
        <taxon>Fungi</taxon>
        <taxon>Dikarya</taxon>
        <taxon>Ascomycota</taxon>
        <taxon>Pezizomycotina</taxon>
        <taxon>Dothideomycetes</taxon>
        <taxon>Dothideomycetidae</taxon>
        <taxon>Mycosphaerellales</taxon>
        <taxon>Mycosphaerellaceae</taxon>
        <taxon>Fulvia</taxon>
    </lineage>
</organism>
<dbReference type="RefSeq" id="XP_047769015.1">
    <property type="nucleotide sequence ID" value="XM_047912601.1"/>
</dbReference>
<proteinExistence type="predicted"/>
<gene>
    <name evidence="2" type="ORF">CLAFUR5_13453</name>
</gene>
<dbReference type="InterPro" id="IPR050266">
    <property type="entry name" value="AB_hydrolase_sf"/>
</dbReference>
<dbReference type="Pfam" id="PF12697">
    <property type="entry name" value="Abhydrolase_6"/>
    <property type="match status" value="1"/>
</dbReference>
<reference evidence="2" key="1">
    <citation type="submission" date="2021-12" db="EMBL/GenBank/DDBJ databases">
        <authorList>
            <person name="Zaccaron A."/>
            <person name="Stergiopoulos I."/>
        </authorList>
    </citation>
    <scope>NUCLEOTIDE SEQUENCE</scope>
    <source>
        <strain evidence="2">Race5_Kim</strain>
    </source>
</reference>
<reference evidence="2" key="2">
    <citation type="journal article" date="2022" name="Microb. Genom.">
        <title>A chromosome-scale genome assembly of the tomato pathogen Cladosporium fulvum reveals a compartmentalized genome architecture and the presence of a dispensable chromosome.</title>
        <authorList>
            <person name="Zaccaron A.Z."/>
            <person name="Chen L.H."/>
            <person name="Samaras A."/>
            <person name="Stergiopoulos I."/>
        </authorList>
    </citation>
    <scope>NUCLEOTIDE SEQUENCE</scope>
    <source>
        <strain evidence="2">Race5_Kim</strain>
    </source>
</reference>
<feature type="domain" description="AB hydrolase-1" evidence="1">
    <location>
        <begin position="26"/>
        <end position="166"/>
    </location>
</feature>
<dbReference type="GeneID" id="71993331"/>
<dbReference type="Proteomes" id="UP000756132">
    <property type="component" value="Chromosome 12"/>
</dbReference>
<dbReference type="GO" id="GO:0047372">
    <property type="term" value="F:monoacylglycerol lipase activity"/>
    <property type="evidence" value="ECO:0007669"/>
    <property type="project" value="TreeGrafter"/>
</dbReference>
<dbReference type="InterPro" id="IPR029058">
    <property type="entry name" value="AB_hydrolase_fold"/>
</dbReference>
<dbReference type="SUPFAM" id="SSF53474">
    <property type="entry name" value="alpha/beta-Hydrolases"/>
    <property type="match status" value="1"/>
</dbReference>
<dbReference type="KEGG" id="ffu:CLAFUR5_13453"/>
<evidence type="ECO:0000259" key="1">
    <source>
        <dbReference type="Pfam" id="PF12697"/>
    </source>
</evidence>
<sequence length="317" mass="35230">MENTRLTAEDHGLPCDSVNESNDQTVLLIHGTFGSRDDWDLVIPHLTTYHLLIPDLPSHGEAQHLKPFSGDYAADLIATLIATKAHGSRAHVVGWSLGASIAISLASRHPTVVDSMIMTGYGRLPRTRFTPYLAYALWTEQRIESMMPRSVIRWLTDGADLKPADTKVMTIELNKQIFVDGLSDDAWPSPWPAKTLIIAATKRGIMPTDDNADIARKLAAIGSQKNKETSAVAHPGIPLQTRPQIYFALNQHIQPHYTCSRYKDAAGREQADFGETLTESRCKGMRHPWPRQSPVLFAETVRCFLAERDLPGGFQQL</sequence>
<dbReference type="PANTHER" id="PTHR43798">
    <property type="entry name" value="MONOACYLGLYCEROL LIPASE"/>
    <property type="match status" value="1"/>
</dbReference>
<dbReference type="Gene3D" id="3.40.50.1820">
    <property type="entry name" value="alpha/beta hydrolase"/>
    <property type="match status" value="1"/>
</dbReference>
<keyword evidence="2" id="KW-0378">Hydrolase</keyword>
<dbReference type="GO" id="GO:0046464">
    <property type="term" value="P:acylglycerol catabolic process"/>
    <property type="evidence" value="ECO:0007669"/>
    <property type="project" value="TreeGrafter"/>
</dbReference>
<name>A0A9Q8PLM7_PASFU</name>
<keyword evidence="3" id="KW-1185">Reference proteome</keyword>
<dbReference type="InterPro" id="IPR000073">
    <property type="entry name" value="AB_hydrolase_1"/>
</dbReference>
<dbReference type="GO" id="GO:0016020">
    <property type="term" value="C:membrane"/>
    <property type="evidence" value="ECO:0007669"/>
    <property type="project" value="TreeGrafter"/>
</dbReference>